<evidence type="ECO:0000256" key="1">
    <source>
        <dbReference type="SAM" id="MobiDB-lite"/>
    </source>
</evidence>
<dbReference type="AlphaFoldDB" id="A0A564Z4X9"/>
<dbReference type="Proteomes" id="UP000321570">
    <property type="component" value="Unassembled WGS sequence"/>
</dbReference>
<keyword evidence="3" id="KW-1185">Reference proteome</keyword>
<evidence type="ECO:0000313" key="3">
    <source>
        <dbReference type="Proteomes" id="UP000321570"/>
    </source>
</evidence>
<reference evidence="2 3" key="1">
    <citation type="submission" date="2019-07" db="EMBL/GenBank/DDBJ databases">
        <authorList>
            <person name="Jastrzebski P J."/>
            <person name="Paukszto L."/>
            <person name="Jastrzebski P J."/>
        </authorList>
    </citation>
    <scope>NUCLEOTIDE SEQUENCE [LARGE SCALE GENOMIC DNA]</scope>
    <source>
        <strain evidence="2 3">WMS-il1</strain>
    </source>
</reference>
<gene>
    <name evidence="2" type="ORF">WMSIL1_LOCUS12094</name>
</gene>
<protein>
    <submittedName>
        <fullName evidence="2">Uncharacterized protein</fullName>
    </submittedName>
</protein>
<evidence type="ECO:0000313" key="2">
    <source>
        <dbReference type="EMBL" id="VUZ53844.1"/>
    </source>
</evidence>
<feature type="compositionally biased region" description="Basic and acidic residues" evidence="1">
    <location>
        <begin position="54"/>
        <end position="71"/>
    </location>
</feature>
<feature type="region of interest" description="Disordered" evidence="1">
    <location>
        <begin position="1"/>
        <end position="22"/>
    </location>
</feature>
<organism evidence="2 3">
    <name type="scientific">Hymenolepis diminuta</name>
    <name type="common">Rat tapeworm</name>
    <dbReference type="NCBI Taxonomy" id="6216"/>
    <lineage>
        <taxon>Eukaryota</taxon>
        <taxon>Metazoa</taxon>
        <taxon>Spiralia</taxon>
        <taxon>Lophotrochozoa</taxon>
        <taxon>Platyhelminthes</taxon>
        <taxon>Cestoda</taxon>
        <taxon>Eucestoda</taxon>
        <taxon>Cyclophyllidea</taxon>
        <taxon>Hymenolepididae</taxon>
        <taxon>Hymenolepis</taxon>
    </lineage>
</organism>
<feature type="region of interest" description="Disordered" evidence="1">
    <location>
        <begin position="44"/>
        <end position="71"/>
    </location>
</feature>
<name>A0A564Z4X9_HYMDI</name>
<sequence>MLQNGQKEGEEKEVVSKQYRKQTLSERQRMKIFLQNQRRIQCFSQNIRSKRFKPKESKRTSPTKRERSWKP</sequence>
<accession>A0A564Z4X9</accession>
<dbReference type="EMBL" id="CABIJS010000577">
    <property type="protein sequence ID" value="VUZ53844.1"/>
    <property type="molecule type" value="Genomic_DNA"/>
</dbReference>
<proteinExistence type="predicted"/>